<proteinExistence type="predicted"/>
<reference evidence="1 2" key="1">
    <citation type="submission" date="2017-12" db="EMBL/GenBank/DDBJ databases">
        <authorList>
            <person name="Pombert J.-F."/>
            <person name="Haag K.L."/>
            <person name="Ebert D."/>
        </authorList>
    </citation>
    <scope>NUCLEOTIDE SEQUENCE [LARGE SCALE GENOMIC DNA]</scope>
    <source>
        <strain evidence="1">IL-G-3</strain>
    </source>
</reference>
<dbReference type="AlphaFoldDB" id="A0A4Q9LE38"/>
<keyword evidence="2" id="KW-1185">Reference proteome</keyword>
<organism evidence="1 2">
    <name type="scientific">Hamiltosporidium tvaerminnensis</name>
    <dbReference type="NCBI Taxonomy" id="1176355"/>
    <lineage>
        <taxon>Eukaryota</taxon>
        <taxon>Fungi</taxon>
        <taxon>Fungi incertae sedis</taxon>
        <taxon>Microsporidia</taxon>
        <taxon>Dubosqiidae</taxon>
        <taxon>Hamiltosporidium</taxon>
    </lineage>
</organism>
<evidence type="ECO:0000313" key="1">
    <source>
        <dbReference type="EMBL" id="TBU06217.1"/>
    </source>
</evidence>
<accession>A0A4Q9LE38</accession>
<gene>
    <name evidence="1" type="ORF">CWI38_2616p0010</name>
</gene>
<comment type="caution">
    <text evidence="1">The sequence shown here is derived from an EMBL/GenBank/DDBJ whole genome shotgun (WGS) entry which is preliminary data.</text>
</comment>
<protein>
    <submittedName>
        <fullName evidence="1">Uncharacterized protein</fullName>
    </submittedName>
</protein>
<name>A0A4Q9LE38_9MICR</name>
<dbReference type="VEuPathDB" id="MicrosporidiaDB:CWI38_2616p0010"/>
<evidence type="ECO:0000313" key="2">
    <source>
        <dbReference type="Proteomes" id="UP000292282"/>
    </source>
</evidence>
<dbReference type="EMBL" id="PITK01002616">
    <property type="protein sequence ID" value="TBU06217.1"/>
    <property type="molecule type" value="Genomic_DNA"/>
</dbReference>
<sequence>MSKNTADIHVYRSILQSIVFKKKIEYISLDRRRELKLKQNAKDCCQTPLKRVNN</sequence>
<dbReference type="Proteomes" id="UP000292282">
    <property type="component" value="Unassembled WGS sequence"/>
</dbReference>